<evidence type="ECO:0000256" key="2">
    <source>
        <dbReference type="SAM" id="Phobius"/>
    </source>
</evidence>
<protein>
    <submittedName>
        <fullName evidence="3">Uncharacterized protein</fullName>
    </submittedName>
</protein>
<feature type="region of interest" description="Disordered" evidence="1">
    <location>
        <begin position="1"/>
        <end position="25"/>
    </location>
</feature>
<keyword evidence="2" id="KW-0472">Membrane</keyword>
<keyword evidence="2" id="KW-0812">Transmembrane</keyword>
<evidence type="ECO:0000313" key="3">
    <source>
        <dbReference type="EMBL" id="MBB4906964.1"/>
    </source>
</evidence>
<comment type="caution">
    <text evidence="3">The sequence shown here is derived from an EMBL/GenBank/DDBJ whole genome shotgun (WGS) entry which is preliminary data.</text>
</comment>
<proteinExistence type="predicted"/>
<feature type="compositionally biased region" description="Basic and acidic residues" evidence="1">
    <location>
        <begin position="1"/>
        <end position="10"/>
    </location>
</feature>
<keyword evidence="2" id="KW-1133">Transmembrane helix</keyword>
<sequence length="166" mass="17666">MPRLVFEEPKGGPANTESAEDRRDAKRDNVVVVLKAATFALVIALVGAGILLATAGGEPEQEATAPSVPEIEASNTPTTSTTTPLAEIVAPEVRSQTAVITATAPPTTTQPTPPPGTTRPPGRGDRFAVVGQRCDTPGTYSFTERYQPVVCVERRDDKPVWRLVFE</sequence>
<keyword evidence="4" id="KW-1185">Reference proteome</keyword>
<accession>A0A7W7Q5B1</accession>
<dbReference type="EMBL" id="JACHJQ010000003">
    <property type="protein sequence ID" value="MBB4906964.1"/>
    <property type="molecule type" value="Genomic_DNA"/>
</dbReference>
<feature type="transmembrane region" description="Helical" evidence="2">
    <location>
        <begin position="32"/>
        <end position="53"/>
    </location>
</feature>
<gene>
    <name evidence="3" type="ORF">FHR82_003184</name>
</gene>
<reference evidence="3 4" key="1">
    <citation type="submission" date="2020-08" db="EMBL/GenBank/DDBJ databases">
        <title>Genomic Encyclopedia of Type Strains, Phase III (KMG-III): the genomes of soil and plant-associated and newly described type strains.</title>
        <authorList>
            <person name="Whitman W."/>
        </authorList>
    </citation>
    <scope>NUCLEOTIDE SEQUENCE [LARGE SCALE GENOMIC DNA]</scope>
    <source>
        <strain evidence="3 4">CECT 8960</strain>
    </source>
</reference>
<dbReference type="AlphaFoldDB" id="A0A7W7Q5B1"/>
<dbReference type="RefSeq" id="WP_184811102.1">
    <property type="nucleotide sequence ID" value="NZ_JACHJQ010000003.1"/>
</dbReference>
<feature type="compositionally biased region" description="Low complexity" evidence="1">
    <location>
        <begin position="101"/>
        <end position="110"/>
    </location>
</feature>
<organism evidence="3 4">
    <name type="scientific">Actinophytocola algeriensis</name>
    <dbReference type="NCBI Taxonomy" id="1768010"/>
    <lineage>
        <taxon>Bacteria</taxon>
        <taxon>Bacillati</taxon>
        <taxon>Actinomycetota</taxon>
        <taxon>Actinomycetes</taxon>
        <taxon>Pseudonocardiales</taxon>
        <taxon>Pseudonocardiaceae</taxon>
    </lineage>
</organism>
<evidence type="ECO:0000313" key="4">
    <source>
        <dbReference type="Proteomes" id="UP000520767"/>
    </source>
</evidence>
<dbReference type="Proteomes" id="UP000520767">
    <property type="component" value="Unassembled WGS sequence"/>
</dbReference>
<name>A0A7W7Q5B1_9PSEU</name>
<feature type="region of interest" description="Disordered" evidence="1">
    <location>
        <begin position="60"/>
        <end position="125"/>
    </location>
</feature>
<evidence type="ECO:0000256" key="1">
    <source>
        <dbReference type="SAM" id="MobiDB-lite"/>
    </source>
</evidence>